<keyword evidence="1" id="KW-0732">Signal</keyword>
<feature type="chain" id="PRO_5031426353" description="Hydrophobic surface binding protein A-domain-containing protein" evidence="1">
    <location>
        <begin position="19"/>
        <end position="203"/>
    </location>
</feature>
<name>A0A7R7XHC6_9EURO</name>
<keyword evidence="3" id="KW-1185">Reference proteome</keyword>
<proteinExistence type="predicted"/>
<protein>
    <recommendedName>
        <fullName evidence="4">Hydrophobic surface binding protein A-domain-containing protein</fullName>
    </recommendedName>
</protein>
<evidence type="ECO:0000313" key="2">
    <source>
        <dbReference type="EMBL" id="BCS21163.1"/>
    </source>
</evidence>
<evidence type="ECO:0000256" key="1">
    <source>
        <dbReference type="SAM" id="SignalP"/>
    </source>
</evidence>
<dbReference type="AlphaFoldDB" id="A0A7R7XHC6"/>
<sequence length="203" mass="22083">MRFSTIVSALALATSVTAAAITPDLQSTSNSLSQRSIELNDLAGLLSAEGLSPAELPDFIAKQLREAVQQLREITTQSLTELQKHVKQVITQIEELLAKFLERLSDPDVSDSDRSLSNSNDFDRVCQSFKNAVPVMADTINHVLDQVPENQSVGDLGSTIAPLEKSLDMLVSVMFPALPGSSCQTPPDLQHLRDALQRVKMAQ</sequence>
<accession>A0A7R7XHC6</accession>
<dbReference type="GeneID" id="64971168"/>
<reference evidence="2" key="1">
    <citation type="submission" date="2021-01" db="EMBL/GenBank/DDBJ databases">
        <authorList>
            <consortium name="Aspergillus puulaauensis MK2 genome sequencing consortium"/>
            <person name="Kazuki M."/>
            <person name="Futagami T."/>
        </authorList>
    </citation>
    <scope>NUCLEOTIDE SEQUENCE</scope>
    <source>
        <strain evidence="2">MK2</strain>
    </source>
</reference>
<dbReference type="Proteomes" id="UP000654913">
    <property type="component" value="Chromosome 2"/>
</dbReference>
<dbReference type="RefSeq" id="XP_041553357.1">
    <property type="nucleotide sequence ID" value="XM_041700364.1"/>
</dbReference>
<evidence type="ECO:0008006" key="4">
    <source>
        <dbReference type="Google" id="ProtNLM"/>
    </source>
</evidence>
<organism evidence="2 3">
    <name type="scientific">Aspergillus puulaauensis</name>
    <dbReference type="NCBI Taxonomy" id="1220207"/>
    <lineage>
        <taxon>Eukaryota</taxon>
        <taxon>Fungi</taxon>
        <taxon>Dikarya</taxon>
        <taxon>Ascomycota</taxon>
        <taxon>Pezizomycotina</taxon>
        <taxon>Eurotiomycetes</taxon>
        <taxon>Eurotiomycetidae</taxon>
        <taxon>Eurotiales</taxon>
        <taxon>Aspergillaceae</taxon>
        <taxon>Aspergillus</taxon>
    </lineage>
</organism>
<dbReference type="KEGG" id="apuu:APUU_21595S"/>
<feature type="signal peptide" evidence="1">
    <location>
        <begin position="1"/>
        <end position="18"/>
    </location>
</feature>
<dbReference type="EMBL" id="AP024444">
    <property type="protein sequence ID" value="BCS21163.1"/>
    <property type="molecule type" value="Genomic_DNA"/>
</dbReference>
<reference evidence="2" key="2">
    <citation type="submission" date="2021-02" db="EMBL/GenBank/DDBJ databases">
        <title>Aspergillus puulaauensis MK2 genome sequence.</title>
        <authorList>
            <person name="Futagami T."/>
            <person name="Mori K."/>
            <person name="Kadooka C."/>
            <person name="Tanaka T."/>
        </authorList>
    </citation>
    <scope>NUCLEOTIDE SEQUENCE</scope>
    <source>
        <strain evidence="2">MK2</strain>
    </source>
</reference>
<evidence type="ECO:0000313" key="3">
    <source>
        <dbReference type="Proteomes" id="UP000654913"/>
    </source>
</evidence>
<gene>
    <name evidence="2" type="ORF">APUU_21595S</name>
</gene>